<gene>
    <name evidence="3" type="ORF">G6F51_004018</name>
</gene>
<proteinExistence type="predicted"/>
<dbReference type="AlphaFoldDB" id="A0A9P6YHN0"/>
<protein>
    <submittedName>
        <fullName evidence="3">Uncharacterized protein</fullName>
    </submittedName>
</protein>
<name>A0A9P6YHN0_RHIOR</name>
<evidence type="ECO:0000256" key="1">
    <source>
        <dbReference type="SAM" id="Coils"/>
    </source>
</evidence>
<keyword evidence="1" id="KW-0175">Coiled coil</keyword>
<reference evidence="3" key="1">
    <citation type="journal article" date="2020" name="Microb. Genom.">
        <title>Genetic diversity of clinical and environmental Mucorales isolates obtained from an investigation of mucormycosis cases among solid organ transplant recipients.</title>
        <authorList>
            <person name="Nguyen M.H."/>
            <person name="Kaul D."/>
            <person name="Muto C."/>
            <person name="Cheng S.J."/>
            <person name="Richter R.A."/>
            <person name="Bruno V.M."/>
            <person name="Liu G."/>
            <person name="Beyhan S."/>
            <person name="Sundermann A.J."/>
            <person name="Mounaud S."/>
            <person name="Pasculle A.W."/>
            <person name="Nierman W.C."/>
            <person name="Driscoll E."/>
            <person name="Cumbie R."/>
            <person name="Clancy C.J."/>
            <person name="Dupont C.L."/>
        </authorList>
    </citation>
    <scope>NUCLEOTIDE SEQUENCE</scope>
    <source>
        <strain evidence="3">GL16</strain>
    </source>
</reference>
<sequence>MTTNKSKSTNDLSSYSTKKQTDFTAKEKFQNIITPRKVHSPKASSEKDLSKRVFVKGFENLDMKLKELEKKVEIKDYNIKEIEKQIQKKREILSASKQQAQIMNANIKAAQGHLYQLTKTIKVTDDDYSTIQAKLAQLIGKISSLPLQIKPQLQADRESIYNYFLQRWPNDHESLQQLFHSEDDNKVDYALVSLLIEKLVTEIVVHRIFYAKIHLNHRINQAFANVEQLLIHSNYGHWAADLRLKCARATQDIIQNGKPDVIVDEISQARTKLVDDIVKELLNIFKDDKKEIRCRIESVIEMASDLNLPMHGQEDVMAIHFLNRDDKVIPHQVKAQYRPVGKNGNRIILGISPVFLAKSVQDDEEENPESYVDNYTIVYCGKAIW</sequence>
<evidence type="ECO:0000313" key="4">
    <source>
        <dbReference type="Proteomes" id="UP000717996"/>
    </source>
</evidence>
<evidence type="ECO:0000256" key="2">
    <source>
        <dbReference type="SAM" id="MobiDB-lite"/>
    </source>
</evidence>
<feature type="compositionally biased region" description="Polar residues" evidence="2">
    <location>
        <begin position="1"/>
        <end position="18"/>
    </location>
</feature>
<comment type="caution">
    <text evidence="3">The sequence shown here is derived from an EMBL/GenBank/DDBJ whole genome shotgun (WGS) entry which is preliminary data.</text>
</comment>
<feature type="region of interest" description="Disordered" evidence="2">
    <location>
        <begin position="1"/>
        <end position="21"/>
    </location>
</feature>
<evidence type="ECO:0000313" key="3">
    <source>
        <dbReference type="EMBL" id="KAG1547857.1"/>
    </source>
</evidence>
<dbReference type="Proteomes" id="UP000717996">
    <property type="component" value="Unassembled WGS sequence"/>
</dbReference>
<accession>A0A9P6YHN0</accession>
<dbReference type="OrthoDB" id="2439595at2759"/>
<dbReference type="EMBL" id="JAANIT010000425">
    <property type="protein sequence ID" value="KAG1547857.1"/>
    <property type="molecule type" value="Genomic_DNA"/>
</dbReference>
<feature type="coiled-coil region" evidence="1">
    <location>
        <begin position="65"/>
        <end position="99"/>
    </location>
</feature>
<organism evidence="3 4">
    <name type="scientific">Rhizopus oryzae</name>
    <name type="common">Mucormycosis agent</name>
    <name type="synonym">Rhizopus arrhizus var. delemar</name>
    <dbReference type="NCBI Taxonomy" id="64495"/>
    <lineage>
        <taxon>Eukaryota</taxon>
        <taxon>Fungi</taxon>
        <taxon>Fungi incertae sedis</taxon>
        <taxon>Mucoromycota</taxon>
        <taxon>Mucoromycotina</taxon>
        <taxon>Mucoromycetes</taxon>
        <taxon>Mucorales</taxon>
        <taxon>Mucorineae</taxon>
        <taxon>Rhizopodaceae</taxon>
        <taxon>Rhizopus</taxon>
    </lineage>
</organism>